<name>A0A2J8R598_PONAB</name>
<gene>
    <name evidence="2" type="ORF">CR201_G0053856</name>
</gene>
<evidence type="ECO:0000313" key="2">
    <source>
        <dbReference type="EMBL" id="PNJ03703.1"/>
    </source>
</evidence>
<feature type="compositionally biased region" description="Polar residues" evidence="1">
    <location>
        <begin position="31"/>
        <end position="50"/>
    </location>
</feature>
<accession>A0A2J8R598</accession>
<proteinExistence type="predicted"/>
<protein>
    <submittedName>
        <fullName evidence="2">ARID5A isoform 3</fullName>
    </submittedName>
</protein>
<dbReference type="AlphaFoldDB" id="A0A2J8R598"/>
<organism evidence="2">
    <name type="scientific">Pongo abelii</name>
    <name type="common">Sumatran orangutan</name>
    <name type="synonym">Pongo pygmaeus abelii</name>
    <dbReference type="NCBI Taxonomy" id="9601"/>
    <lineage>
        <taxon>Eukaryota</taxon>
        <taxon>Metazoa</taxon>
        <taxon>Chordata</taxon>
        <taxon>Craniata</taxon>
        <taxon>Vertebrata</taxon>
        <taxon>Euteleostomi</taxon>
        <taxon>Mammalia</taxon>
        <taxon>Eutheria</taxon>
        <taxon>Euarchontoglires</taxon>
        <taxon>Primates</taxon>
        <taxon>Haplorrhini</taxon>
        <taxon>Catarrhini</taxon>
        <taxon>Hominidae</taxon>
        <taxon>Pongo</taxon>
    </lineage>
</organism>
<feature type="region of interest" description="Disordered" evidence="1">
    <location>
        <begin position="1"/>
        <end position="58"/>
    </location>
</feature>
<evidence type="ECO:0000256" key="1">
    <source>
        <dbReference type="SAM" id="MobiDB-lite"/>
    </source>
</evidence>
<comment type="caution">
    <text evidence="2">The sequence shown here is derived from an EMBL/GenBank/DDBJ whole genome shotgun (WGS) entry which is preliminary data.</text>
</comment>
<dbReference type="EMBL" id="NDHI03003755">
    <property type="protein sequence ID" value="PNJ03703.1"/>
    <property type="molecule type" value="Genomic_DNA"/>
</dbReference>
<reference evidence="2" key="1">
    <citation type="submission" date="2017-12" db="EMBL/GenBank/DDBJ databases">
        <title>High-resolution comparative analysis of great ape genomes.</title>
        <authorList>
            <person name="Pollen A."/>
            <person name="Hastie A."/>
            <person name="Hormozdiari F."/>
            <person name="Dougherty M."/>
            <person name="Liu R."/>
            <person name="Chaisson M."/>
            <person name="Hoppe E."/>
            <person name="Hill C."/>
            <person name="Pang A."/>
            <person name="Hillier L."/>
            <person name="Baker C."/>
            <person name="Armstrong J."/>
            <person name="Shendure J."/>
            <person name="Paten B."/>
            <person name="Wilson R."/>
            <person name="Chao H."/>
            <person name="Schneider V."/>
            <person name="Ventura M."/>
            <person name="Kronenberg Z."/>
            <person name="Murali S."/>
            <person name="Gordon D."/>
            <person name="Cantsilieris S."/>
            <person name="Munson K."/>
            <person name="Nelson B."/>
            <person name="Raja A."/>
            <person name="Underwood J."/>
            <person name="Diekhans M."/>
            <person name="Fiddes I."/>
            <person name="Haussler D."/>
            <person name="Eichler E."/>
        </authorList>
    </citation>
    <scope>NUCLEOTIDE SEQUENCE [LARGE SCALE GENOMIC DNA]</scope>
    <source>
        <strain evidence="2">Susie</strain>
    </source>
</reference>
<sequence>MAAPVKGNRKQSTEGDALDTPASPTPAGEQNGIQNPTSLELTCGRSTRQWRSWGPMSW</sequence>